<feature type="coiled-coil region" evidence="23">
    <location>
        <begin position="236"/>
        <end position="263"/>
    </location>
</feature>
<name>A0A1G8WKM5_9PSEU</name>
<gene>
    <name evidence="27" type="ORF">SAMN04488074_103221</name>
</gene>
<evidence type="ECO:0000313" key="28">
    <source>
        <dbReference type="Proteomes" id="UP000199682"/>
    </source>
</evidence>
<evidence type="ECO:0000256" key="19">
    <source>
        <dbReference type="ARBA" id="ARBA00023026"/>
    </source>
</evidence>
<dbReference type="PROSITE" id="PS50109">
    <property type="entry name" value="HIS_KIN"/>
    <property type="match status" value="1"/>
</dbReference>
<dbReference type="SMART" id="SM00388">
    <property type="entry name" value="HisKA"/>
    <property type="match status" value="1"/>
</dbReference>
<evidence type="ECO:0000313" key="27">
    <source>
        <dbReference type="EMBL" id="SDJ78677.1"/>
    </source>
</evidence>
<reference evidence="28" key="1">
    <citation type="submission" date="2016-10" db="EMBL/GenBank/DDBJ databases">
        <authorList>
            <person name="Varghese N."/>
            <person name="Submissions S."/>
        </authorList>
    </citation>
    <scope>NUCLEOTIDE SEQUENCE [LARGE SCALE GENOMIC DNA]</scope>
    <source>
        <strain evidence="28">DSM 44796</strain>
    </source>
</reference>
<evidence type="ECO:0000259" key="25">
    <source>
        <dbReference type="PROSITE" id="PS50109"/>
    </source>
</evidence>
<evidence type="ECO:0000256" key="3">
    <source>
        <dbReference type="ARBA" id="ARBA00001946"/>
    </source>
</evidence>
<dbReference type="Pfam" id="PF00512">
    <property type="entry name" value="HisKA"/>
    <property type="match status" value="1"/>
</dbReference>
<keyword evidence="15" id="KW-0904">Protein phosphatase</keyword>
<keyword evidence="10" id="KW-0547">Nucleotide-binding</keyword>
<dbReference type="InterPro" id="IPR003594">
    <property type="entry name" value="HATPase_dom"/>
</dbReference>
<evidence type="ECO:0000256" key="7">
    <source>
        <dbReference type="ARBA" id="ARBA00022553"/>
    </source>
</evidence>
<evidence type="ECO:0000256" key="15">
    <source>
        <dbReference type="ARBA" id="ARBA00022912"/>
    </source>
</evidence>
<keyword evidence="17" id="KW-0902">Two-component regulatory system</keyword>
<dbReference type="Pfam" id="PF18092">
    <property type="entry name" value="DraK_HK_N"/>
    <property type="match status" value="1"/>
</dbReference>
<keyword evidence="7" id="KW-0597">Phosphoprotein</keyword>
<dbReference type="GO" id="GO:0000155">
    <property type="term" value="F:phosphorelay sensor kinase activity"/>
    <property type="evidence" value="ECO:0007669"/>
    <property type="project" value="InterPro"/>
</dbReference>
<evidence type="ECO:0000256" key="8">
    <source>
        <dbReference type="ARBA" id="ARBA00022679"/>
    </source>
</evidence>
<dbReference type="CDD" id="cd00082">
    <property type="entry name" value="HisKA"/>
    <property type="match status" value="1"/>
</dbReference>
<keyword evidence="23" id="KW-0175">Coiled coil</keyword>
<dbReference type="AlphaFoldDB" id="A0A1G8WKM5"/>
<keyword evidence="9 24" id="KW-0812">Transmembrane</keyword>
<dbReference type="SMART" id="SM00387">
    <property type="entry name" value="HATPase_c"/>
    <property type="match status" value="1"/>
</dbReference>
<dbReference type="GO" id="GO:0005886">
    <property type="term" value="C:plasma membrane"/>
    <property type="evidence" value="ECO:0007669"/>
    <property type="project" value="UniProtKB-SubCell"/>
</dbReference>
<dbReference type="PRINTS" id="PR00344">
    <property type="entry name" value="BCTRLSENSOR"/>
</dbReference>
<dbReference type="Proteomes" id="UP000199682">
    <property type="component" value="Unassembled WGS sequence"/>
</dbReference>
<keyword evidence="16 24" id="KW-1133">Transmembrane helix</keyword>
<dbReference type="Gene3D" id="3.30.565.10">
    <property type="entry name" value="Histidine kinase-like ATPase, C-terminal domain"/>
    <property type="match status" value="1"/>
</dbReference>
<dbReference type="InterPro" id="IPR003661">
    <property type="entry name" value="HisK_dim/P_dom"/>
</dbReference>
<dbReference type="Pfam" id="PF02518">
    <property type="entry name" value="HATPase_c"/>
    <property type="match status" value="1"/>
</dbReference>
<keyword evidence="14" id="KW-0460">Magnesium</keyword>
<evidence type="ECO:0000256" key="18">
    <source>
        <dbReference type="ARBA" id="ARBA00023016"/>
    </source>
</evidence>
<comment type="subcellular location">
    <subcellularLocation>
        <location evidence="4">Cell membrane</location>
        <topology evidence="4">Multi-pass membrane protein</topology>
    </subcellularLocation>
</comment>
<evidence type="ECO:0000256" key="9">
    <source>
        <dbReference type="ARBA" id="ARBA00022692"/>
    </source>
</evidence>
<evidence type="ECO:0000256" key="12">
    <source>
        <dbReference type="ARBA" id="ARBA00022801"/>
    </source>
</evidence>
<dbReference type="RefSeq" id="WP_090005343.1">
    <property type="nucleotide sequence ID" value="NZ_FNET01000003.1"/>
</dbReference>
<keyword evidence="18" id="KW-0346">Stress response</keyword>
<comment type="cofactor">
    <cofactor evidence="3">
        <name>Mg(2+)</name>
        <dbReference type="ChEBI" id="CHEBI:18420"/>
    </cofactor>
</comment>
<dbReference type="Gene3D" id="6.10.340.10">
    <property type="match status" value="1"/>
</dbReference>
<evidence type="ECO:0000256" key="13">
    <source>
        <dbReference type="ARBA" id="ARBA00022840"/>
    </source>
</evidence>
<dbReference type="GO" id="GO:0004721">
    <property type="term" value="F:phosphoprotein phosphatase activity"/>
    <property type="evidence" value="ECO:0007669"/>
    <property type="project" value="UniProtKB-KW"/>
</dbReference>
<proteinExistence type="predicted"/>
<keyword evidence="8" id="KW-0808">Transferase</keyword>
<protein>
    <recommendedName>
        <fullName evidence="21">Signal transduction histidine-protein kinase/phosphatase MprB</fullName>
        <ecNumber evidence="5">2.7.13.3</ecNumber>
    </recommendedName>
    <alternativeName>
        <fullName evidence="22">Mycobacterial persistence regulator B</fullName>
    </alternativeName>
</protein>
<dbReference type="Gene3D" id="1.10.287.130">
    <property type="match status" value="1"/>
</dbReference>
<evidence type="ECO:0000256" key="23">
    <source>
        <dbReference type="SAM" id="Coils"/>
    </source>
</evidence>
<dbReference type="PANTHER" id="PTHR44936">
    <property type="entry name" value="SENSOR PROTEIN CREC"/>
    <property type="match status" value="1"/>
</dbReference>
<dbReference type="PROSITE" id="PS50885">
    <property type="entry name" value="HAMP"/>
    <property type="match status" value="1"/>
</dbReference>
<dbReference type="InterPro" id="IPR004358">
    <property type="entry name" value="Sig_transdc_His_kin-like_C"/>
</dbReference>
<organism evidence="27 28">
    <name type="scientific">Lentzea albidocapillata subsp. violacea</name>
    <dbReference type="NCBI Taxonomy" id="128104"/>
    <lineage>
        <taxon>Bacteria</taxon>
        <taxon>Bacillati</taxon>
        <taxon>Actinomycetota</taxon>
        <taxon>Actinomycetes</taxon>
        <taxon>Pseudonocardiales</taxon>
        <taxon>Pseudonocardiaceae</taxon>
        <taxon>Lentzea</taxon>
    </lineage>
</organism>
<keyword evidence="13" id="KW-0067">ATP-binding</keyword>
<dbReference type="GO" id="GO:0005524">
    <property type="term" value="F:ATP binding"/>
    <property type="evidence" value="ECO:0007669"/>
    <property type="project" value="UniProtKB-KW"/>
</dbReference>
<evidence type="ECO:0000256" key="5">
    <source>
        <dbReference type="ARBA" id="ARBA00012438"/>
    </source>
</evidence>
<evidence type="ECO:0000256" key="6">
    <source>
        <dbReference type="ARBA" id="ARBA00022475"/>
    </source>
</evidence>
<evidence type="ECO:0000256" key="20">
    <source>
        <dbReference type="ARBA" id="ARBA00023211"/>
    </source>
</evidence>
<dbReference type="InterPro" id="IPR005467">
    <property type="entry name" value="His_kinase_dom"/>
</dbReference>
<feature type="transmembrane region" description="Helical" evidence="24">
    <location>
        <begin position="124"/>
        <end position="145"/>
    </location>
</feature>
<dbReference type="InterPro" id="IPR003660">
    <property type="entry name" value="HAMP_dom"/>
</dbReference>
<keyword evidence="19" id="KW-0843">Virulence</keyword>
<dbReference type="EC" id="2.7.13.3" evidence="5"/>
<evidence type="ECO:0000256" key="2">
    <source>
        <dbReference type="ARBA" id="ARBA00001936"/>
    </source>
</evidence>
<comment type="cofactor">
    <cofactor evidence="2">
        <name>Mn(2+)</name>
        <dbReference type="ChEBI" id="CHEBI:29035"/>
    </cofactor>
</comment>
<keyword evidence="24" id="KW-0472">Membrane</keyword>
<evidence type="ECO:0000256" key="22">
    <source>
        <dbReference type="ARBA" id="ARBA00041776"/>
    </source>
</evidence>
<keyword evidence="11 27" id="KW-0418">Kinase</keyword>
<evidence type="ECO:0000256" key="14">
    <source>
        <dbReference type="ARBA" id="ARBA00022842"/>
    </source>
</evidence>
<comment type="catalytic activity">
    <reaction evidence="1">
        <text>ATP + protein L-histidine = ADP + protein N-phospho-L-histidine.</text>
        <dbReference type="EC" id="2.7.13.3"/>
    </reaction>
</comment>
<evidence type="ECO:0000256" key="1">
    <source>
        <dbReference type="ARBA" id="ARBA00000085"/>
    </source>
</evidence>
<dbReference type="InterPro" id="IPR036890">
    <property type="entry name" value="HATPase_C_sf"/>
</dbReference>
<evidence type="ECO:0000256" key="21">
    <source>
        <dbReference type="ARBA" id="ARBA00040454"/>
    </source>
</evidence>
<evidence type="ECO:0000259" key="26">
    <source>
        <dbReference type="PROSITE" id="PS50885"/>
    </source>
</evidence>
<dbReference type="InterPro" id="IPR050980">
    <property type="entry name" value="2C_sensor_his_kinase"/>
</dbReference>
<keyword evidence="6" id="KW-1003">Cell membrane</keyword>
<evidence type="ECO:0000256" key="16">
    <source>
        <dbReference type="ARBA" id="ARBA00022989"/>
    </source>
</evidence>
<dbReference type="InterPro" id="IPR036097">
    <property type="entry name" value="HisK_dim/P_sf"/>
</dbReference>
<evidence type="ECO:0000256" key="24">
    <source>
        <dbReference type="SAM" id="Phobius"/>
    </source>
</evidence>
<evidence type="ECO:0000256" key="10">
    <source>
        <dbReference type="ARBA" id="ARBA00022741"/>
    </source>
</evidence>
<dbReference type="SUPFAM" id="SSF47384">
    <property type="entry name" value="Homodimeric domain of signal transducing histidine kinase"/>
    <property type="match status" value="1"/>
</dbReference>
<feature type="domain" description="Histidine kinase" evidence="25">
    <location>
        <begin position="208"/>
        <end position="408"/>
    </location>
</feature>
<evidence type="ECO:0000256" key="4">
    <source>
        <dbReference type="ARBA" id="ARBA00004651"/>
    </source>
</evidence>
<evidence type="ECO:0000256" key="17">
    <source>
        <dbReference type="ARBA" id="ARBA00023012"/>
    </source>
</evidence>
<dbReference type="SUPFAM" id="SSF55874">
    <property type="entry name" value="ATPase domain of HSP90 chaperone/DNA topoisomerase II/histidine kinase"/>
    <property type="match status" value="1"/>
</dbReference>
<sequence>MRRRILRAILLAVAVTGIVLGLPLGYTALQLVEDTARADLSESAQRIATTFDDQLAKQQSLDIEAVRIAIPTDGRLTVVSAGATQVTGPSPGNDPLTVELPIAQQGTVRLEIPSGPMHTSQAQVAGLVLLLLALSVGTGTVVALVTAQTLARPLGHVAARASRLGAGDFRADEQRYHIQELDAVSDALDTSATALARLVQRERELVGDVSHQLRSRLTALQLRLEALAEHPEPETAAEARAALDQAERLAAVLDELLAAARAARAVDAEPLELRPALNLIADEWREQVKSQGRALRVRVPDGLLARATPARLREAIGVLLDNALRHGEGSVVVSARSEEGTVVVEVSDGGAGVPDELAAHIFERGVSGGGSTGVGLALARALVDADGGRLELSTARPATFAVFLPVPKAQDVVGISWKQPNTPR</sequence>
<keyword evidence="12" id="KW-0378">Hydrolase</keyword>
<accession>A0A1G8WKM5</accession>
<evidence type="ECO:0000256" key="11">
    <source>
        <dbReference type="ARBA" id="ARBA00022777"/>
    </source>
</evidence>
<dbReference type="EMBL" id="FNET01000003">
    <property type="protein sequence ID" value="SDJ78677.1"/>
    <property type="molecule type" value="Genomic_DNA"/>
</dbReference>
<dbReference type="PANTHER" id="PTHR44936:SF9">
    <property type="entry name" value="SENSOR PROTEIN CREC"/>
    <property type="match status" value="1"/>
</dbReference>
<dbReference type="InterPro" id="IPR040868">
    <property type="entry name" value="DraK_HK_N"/>
</dbReference>
<feature type="domain" description="HAMP" evidence="26">
    <location>
        <begin position="148"/>
        <end position="200"/>
    </location>
</feature>
<keyword evidence="20" id="KW-0464">Manganese</keyword>